<keyword evidence="9 11" id="KW-0234">DNA repair</keyword>
<keyword evidence="8 11" id="KW-0238">DNA-binding</keyword>
<evidence type="ECO:0000256" key="11">
    <source>
        <dbReference type="HAMAP-Rule" id="MF_01487"/>
    </source>
</evidence>
<keyword evidence="7 11" id="KW-0067">ATP-binding</keyword>
<dbReference type="InterPro" id="IPR006344">
    <property type="entry name" value="RecD"/>
</dbReference>
<keyword evidence="2 11" id="KW-0547">Nucleotide-binding</keyword>
<reference evidence="13" key="2">
    <citation type="submission" date="2020-09" db="EMBL/GenBank/DDBJ databases">
        <authorList>
            <person name="Sun Q."/>
            <person name="Zhou Y."/>
        </authorList>
    </citation>
    <scope>NUCLEOTIDE SEQUENCE</scope>
    <source>
        <strain evidence="13">CGMCC 1.12726</strain>
    </source>
</reference>
<dbReference type="CDD" id="cd18809">
    <property type="entry name" value="SF1_C_RecD"/>
    <property type="match status" value="1"/>
</dbReference>
<evidence type="ECO:0000256" key="7">
    <source>
        <dbReference type="ARBA" id="ARBA00022840"/>
    </source>
</evidence>
<evidence type="ECO:0000313" key="13">
    <source>
        <dbReference type="EMBL" id="GGF94623.1"/>
    </source>
</evidence>
<dbReference type="GO" id="GO:0009338">
    <property type="term" value="C:exodeoxyribonuclease V complex"/>
    <property type="evidence" value="ECO:0007669"/>
    <property type="project" value="InterPro"/>
</dbReference>
<keyword evidence="6 11" id="KW-0269">Exonuclease</keyword>
<dbReference type="GO" id="GO:0017116">
    <property type="term" value="F:single-stranded DNA helicase activity"/>
    <property type="evidence" value="ECO:0007669"/>
    <property type="project" value="TreeGrafter"/>
</dbReference>
<dbReference type="EMBL" id="BMFO01000003">
    <property type="protein sequence ID" value="GGF94623.1"/>
    <property type="molecule type" value="Genomic_DNA"/>
</dbReference>
<organism evidence="13 14">
    <name type="scientific">Arenimonas maotaiensis</name>
    <dbReference type="NCBI Taxonomy" id="1446479"/>
    <lineage>
        <taxon>Bacteria</taxon>
        <taxon>Pseudomonadati</taxon>
        <taxon>Pseudomonadota</taxon>
        <taxon>Gammaproteobacteria</taxon>
        <taxon>Lysobacterales</taxon>
        <taxon>Lysobacteraceae</taxon>
        <taxon>Arenimonas</taxon>
    </lineage>
</organism>
<dbReference type="PANTHER" id="PTHR43788">
    <property type="entry name" value="DNA2/NAM7 HELICASE FAMILY MEMBER"/>
    <property type="match status" value="1"/>
</dbReference>
<reference evidence="13" key="1">
    <citation type="journal article" date="2014" name="Int. J. Syst. Evol. Microbiol.">
        <title>Complete genome sequence of Corynebacterium casei LMG S-19264T (=DSM 44701T), isolated from a smear-ripened cheese.</title>
        <authorList>
            <consortium name="US DOE Joint Genome Institute (JGI-PGF)"/>
            <person name="Walter F."/>
            <person name="Albersmeier A."/>
            <person name="Kalinowski J."/>
            <person name="Ruckert C."/>
        </authorList>
    </citation>
    <scope>NUCLEOTIDE SEQUENCE</scope>
    <source>
        <strain evidence="13">CGMCC 1.12726</strain>
    </source>
</reference>
<comment type="similarity">
    <text evidence="11">Belongs to the RecD family.</text>
</comment>
<dbReference type="Pfam" id="PF13245">
    <property type="entry name" value="AAA_19"/>
    <property type="match status" value="1"/>
</dbReference>
<evidence type="ECO:0000256" key="1">
    <source>
        <dbReference type="ARBA" id="ARBA00022722"/>
    </source>
</evidence>
<keyword evidence="10 11" id="KW-0413">Isomerase</keyword>
<dbReference type="GO" id="GO:0000724">
    <property type="term" value="P:double-strand break repair via homologous recombination"/>
    <property type="evidence" value="ECO:0007669"/>
    <property type="project" value="UniProtKB-UniRule"/>
</dbReference>
<keyword evidence="14" id="KW-1185">Reference proteome</keyword>
<evidence type="ECO:0000256" key="4">
    <source>
        <dbReference type="ARBA" id="ARBA00022801"/>
    </source>
</evidence>
<protein>
    <recommendedName>
        <fullName evidence="11">RecBCD enzyme subunit RecD</fullName>
        <ecNumber evidence="11">5.6.2.3</ecNumber>
    </recommendedName>
    <alternativeName>
        <fullName evidence="11">DNA 5'-3' helicase subunit RecD</fullName>
    </alternativeName>
    <alternativeName>
        <fullName evidence="11">Exonuclease V subunit RecD</fullName>
        <shortName evidence="11">ExoV subunit RecD</shortName>
    </alternativeName>
    <alternativeName>
        <fullName evidence="11">Helicase/nuclease RecBCD subunit RecD</fullName>
    </alternativeName>
</protein>
<comment type="miscellaneous">
    <text evidence="11">In the RecBCD complex, RecB has a slow 3'-5' helicase, an exonuclease activity and loads RecA onto ssDNA, RecD has a fast 5'-3' helicase activity, while RecC stimulates the ATPase and processivity of the RecB helicase and contributes to recognition of the Chi site.</text>
</comment>
<dbReference type="AlphaFoldDB" id="A0A917CPR9"/>
<dbReference type="Gene3D" id="3.40.50.300">
    <property type="entry name" value="P-loop containing nucleotide triphosphate hydrolases"/>
    <property type="match status" value="2"/>
</dbReference>
<evidence type="ECO:0000256" key="3">
    <source>
        <dbReference type="ARBA" id="ARBA00022763"/>
    </source>
</evidence>
<dbReference type="GO" id="GO:0003677">
    <property type="term" value="F:DNA binding"/>
    <property type="evidence" value="ECO:0007669"/>
    <property type="project" value="UniProtKB-UniRule"/>
</dbReference>
<evidence type="ECO:0000256" key="8">
    <source>
        <dbReference type="ARBA" id="ARBA00023125"/>
    </source>
</evidence>
<comment type="catalytic activity">
    <reaction evidence="11">
        <text>ATP + H2O = ADP + phosphate + H(+)</text>
        <dbReference type="Rhea" id="RHEA:13065"/>
        <dbReference type="ChEBI" id="CHEBI:15377"/>
        <dbReference type="ChEBI" id="CHEBI:15378"/>
        <dbReference type="ChEBI" id="CHEBI:30616"/>
        <dbReference type="ChEBI" id="CHEBI:43474"/>
        <dbReference type="ChEBI" id="CHEBI:456216"/>
        <dbReference type="EC" id="5.6.2.3"/>
    </reaction>
</comment>
<feature type="binding site" evidence="11">
    <location>
        <begin position="153"/>
        <end position="160"/>
    </location>
    <ligand>
        <name>ATP</name>
        <dbReference type="ChEBI" id="CHEBI:30616"/>
    </ligand>
</feature>
<keyword evidence="3 11" id="KW-0227">DNA damage</keyword>
<feature type="domain" description="UvrD-like helicase C-terminal" evidence="12">
    <location>
        <begin position="483"/>
        <end position="530"/>
    </location>
</feature>
<dbReference type="Proteomes" id="UP000632858">
    <property type="component" value="Unassembled WGS sequence"/>
</dbReference>
<dbReference type="Pfam" id="PF13538">
    <property type="entry name" value="UvrD_C_2"/>
    <property type="match status" value="1"/>
</dbReference>
<dbReference type="EC" id="5.6.2.3" evidence="11"/>
<dbReference type="GO" id="GO:0008854">
    <property type="term" value="F:exodeoxyribonuclease V activity"/>
    <property type="evidence" value="ECO:0007669"/>
    <property type="project" value="InterPro"/>
</dbReference>
<dbReference type="NCBIfam" id="TIGR01447">
    <property type="entry name" value="recD"/>
    <property type="match status" value="1"/>
</dbReference>
<sequence>MRDDGFFKPTPAALAFGVEIRRRQSDDGALAGRLAALCFHAAGEGHSCLDLARVAAVYPQALADIDIDAVALARVFADNPLVIDAGNPGGGDTTGLLVVHGSRLYLRKYWRLENAVIDALAQRVDARELPRSGDAAEDLAAVCRHKTLALLTGGPGTGKTTAIAGALVPWLRDFHAEHARLPRIRLCAPTGKAAARMNASWAAQMPALCRRLPADLQPALAQDAQTLHRLLGIDPLTRRGRYAEGRRLPADLVVVDEASMLDMPMLKALLQALSPECVLVLVGDPNQLPSIEIGNVLGALLESPADSVFARELRNAHLQLTRNHRQAAQPGLASFAADVLMADADTVIGRLRAGGYPGVAFHENTMTALPRILGETAEWHGRLAQAADVETALSMLGERVILTPLRQGPVGSETLNAEIGRRLGHAHNRQAEAVMVLENVPALGLANGDTGLLWRDGNGLNACFRLSGGLLSVPLAKLPRHEPAYALTVHKAQGSEYRHVDVLLPDADCPLLSKSLLYTAITRAKQALTVAASEHSLRAALGRDIRRMNGLAALSAG</sequence>
<keyword evidence="1 11" id="KW-0540">Nuclease</keyword>
<dbReference type="InterPro" id="IPR027417">
    <property type="entry name" value="P-loop_NTPase"/>
</dbReference>
<evidence type="ECO:0000313" key="14">
    <source>
        <dbReference type="Proteomes" id="UP000632858"/>
    </source>
</evidence>
<dbReference type="CDD" id="cd17933">
    <property type="entry name" value="DEXSc_RecD-like"/>
    <property type="match status" value="1"/>
</dbReference>
<keyword evidence="4 11" id="KW-0378">Hydrolase</keyword>
<gene>
    <name evidence="11 13" type="primary">recD</name>
    <name evidence="13" type="ORF">GCM10010960_15420</name>
</gene>
<keyword evidence="5 11" id="KW-0347">Helicase</keyword>
<dbReference type="HAMAP" id="MF_01487">
    <property type="entry name" value="RecD"/>
    <property type="match status" value="1"/>
</dbReference>
<dbReference type="InterPro" id="IPR027785">
    <property type="entry name" value="UvrD-like_helicase_C"/>
</dbReference>
<dbReference type="GO" id="GO:0005524">
    <property type="term" value="F:ATP binding"/>
    <property type="evidence" value="ECO:0007669"/>
    <property type="project" value="UniProtKB-UniRule"/>
</dbReference>
<evidence type="ECO:0000256" key="2">
    <source>
        <dbReference type="ARBA" id="ARBA00022741"/>
    </source>
</evidence>
<comment type="caution">
    <text evidence="13">The sequence shown here is derived from an EMBL/GenBank/DDBJ whole genome shotgun (WGS) entry which is preliminary data.</text>
</comment>
<dbReference type="SUPFAM" id="SSF52540">
    <property type="entry name" value="P-loop containing nucleoside triphosphate hydrolases"/>
    <property type="match status" value="2"/>
</dbReference>
<comment type="subunit">
    <text evidence="11">Heterotrimer of RecB, RecC and RecD. All subunits contribute to DNA-binding.</text>
</comment>
<dbReference type="GO" id="GO:0043139">
    <property type="term" value="F:5'-3' DNA helicase activity"/>
    <property type="evidence" value="ECO:0007669"/>
    <property type="project" value="UniProtKB-UniRule"/>
</dbReference>
<comment type="function">
    <text evidence="11">A helicase/nuclease that prepares dsDNA breaks (DSB) for recombinational DNA repair. Binds to DSBs and unwinds DNA via a highly rapid and processive ATP-dependent bidirectional helicase activity. Unwinds dsDNA until it encounters a Chi (crossover hotspot instigator) sequence from the 3' direction. Cuts ssDNA a few nucleotides 3' to the Chi site. The properties and activities of the enzyme are changed at Chi. The Chi-altered holoenzyme produces a long 3'-ssDNA overhang and facilitates RecA-binding to the ssDNA for homologous DNA recombination and repair. Holoenzyme degrades any linearized DNA that is unable to undergo homologous recombination. In the holoenzyme this subunit has ssDNA-dependent ATPase and 5'-3' helicase activity. When added to pre-assembled RecBC greatly stimulates nuclease activity and augments holoenzyme processivity. Negatively regulates the RecA-loading ability of RecBCD.</text>
</comment>
<dbReference type="RefSeq" id="WP_188449605.1">
    <property type="nucleotide sequence ID" value="NZ_BMFO01000003.1"/>
</dbReference>
<evidence type="ECO:0000259" key="12">
    <source>
        <dbReference type="Pfam" id="PF13538"/>
    </source>
</evidence>
<accession>A0A917CPR9</accession>
<dbReference type="PANTHER" id="PTHR43788:SF6">
    <property type="entry name" value="DNA HELICASE B"/>
    <property type="match status" value="1"/>
</dbReference>
<proteinExistence type="inferred from homology"/>
<dbReference type="InterPro" id="IPR041851">
    <property type="entry name" value="RecD_N_sf"/>
</dbReference>
<dbReference type="Gene3D" id="1.10.10.1020">
    <property type="entry name" value="RecBCD complex, subunit RecD, N-terminal domain"/>
    <property type="match status" value="1"/>
</dbReference>
<evidence type="ECO:0000256" key="6">
    <source>
        <dbReference type="ARBA" id="ARBA00022839"/>
    </source>
</evidence>
<name>A0A917CPR9_9GAMM</name>
<evidence type="ECO:0000256" key="5">
    <source>
        <dbReference type="ARBA" id="ARBA00022806"/>
    </source>
</evidence>
<evidence type="ECO:0000256" key="9">
    <source>
        <dbReference type="ARBA" id="ARBA00023204"/>
    </source>
</evidence>
<evidence type="ECO:0000256" key="10">
    <source>
        <dbReference type="ARBA" id="ARBA00023235"/>
    </source>
</evidence>
<dbReference type="InterPro" id="IPR050534">
    <property type="entry name" value="Coronavir_polyprotein_1ab"/>
</dbReference>